<dbReference type="InterPro" id="IPR002194">
    <property type="entry name" value="Chaperonin_TCP-1_CS"/>
</dbReference>
<dbReference type="VEuPathDB" id="AmoebaDB:FDP41_013444"/>
<keyword evidence="5" id="KW-0346">Stress response</keyword>
<evidence type="ECO:0000256" key="6">
    <source>
        <dbReference type="ARBA" id="ARBA00023186"/>
    </source>
</evidence>
<dbReference type="GO" id="GO:0016887">
    <property type="term" value="F:ATP hydrolysis activity"/>
    <property type="evidence" value="ECO:0007669"/>
    <property type="project" value="InterPro"/>
</dbReference>
<comment type="similarity">
    <text evidence="1 8">Belongs to the TCP-1 chaperonin family.</text>
</comment>
<dbReference type="AlphaFoldDB" id="A0A6A5C2Y4"/>
<dbReference type="Gene3D" id="3.30.260.10">
    <property type="entry name" value="TCP-1-like chaperonin intermediate domain"/>
    <property type="match status" value="1"/>
</dbReference>
<evidence type="ECO:0000313" key="10">
    <source>
        <dbReference type="Proteomes" id="UP000444721"/>
    </source>
</evidence>
<comment type="caution">
    <text evidence="9">The sequence shown here is derived from an EMBL/GenBank/DDBJ whole genome shotgun (WGS) entry which is preliminary data.</text>
</comment>
<dbReference type="SUPFAM" id="SSF48592">
    <property type="entry name" value="GroEL equatorial domain-like"/>
    <property type="match status" value="1"/>
</dbReference>
<dbReference type="Gene3D" id="1.10.560.10">
    <property type="entry name" value="GroEL-like equatorial domain"/>
    <property type="match status" value="1"/>
</dbReference>
<evidence type="ECO:0008006" key="11">
    <source>
        <dbReference type="Google" id="ProtNLM"/>
    </source>
</evidence>
<evidence type="ECO:0000256" key="2">
    <source>
        <dbReference type="ARBA" id="ARBA00022741"/>
    </source>
</evidence>
<proteinExistence type="inferred from homology"/>
<evidence type="ECO:0000256" key="8">
    <source>
        <dbReference type="RuleBase" id="RU004187"/>
    </source>
</evidence>
<dbReference type="GO" id="GO:0140662">
    <property type="term" value="F:ATP-dependent protein folding chaperone"/>
    <property type="evidence" value="ECO:0007669"/>
    <property type="project" value="InterPro"/>
</dbReference>
<protein>
    <recommendedName>
        <fullName evidence="11">CCT-eta</fullName>
    </recommendedName>
</protein>
<dbReference type="GO" id="GO:0005524">
    <property type="term" value="F:ATP binding"/>
    <property type="evidence" value="ECO:0007669"/>
    <property type="project" value="UniProtKB-KW"/>
</dbReference>
<evidence type="ECO:0000313" key="9">
    <source>
        <dbReference type="EMBL" id="KAF0980230.1"/>
    </source>
</evidence>
<dbReference type="GeneID" id="68120659"/>
<dbReference type="InterPro" id="IPR027413">
    <property type="entry name" value="GROEL-like_equatorial_sf"/>
</dbReference>
<dbReference type="InterPro" id="IPR002423">
    <property type="entry name" value="Cpn60/GroEL/TCP-1"/>
</dbReference>
<evidence type="ECO:0000256" key="5">
    <source>
        <dbReference type="ARBA" id="ARBA00023016"/>
    </source>
</evidence>
<dbReference type="InterPro" id="IPR027409">
    <property type="entry name" value="GroEL-like_apical_dom_sf"/>
</dbReference>
<organism evidence="9 10">
    <name type="scientific">Naegleria fowleri</name>
    <name type="common">Brain eating amoeba</name>
    <dbReference type="NCBI Taxonomy" id="5763"/>
    <lineage>
        <taxon>Eukaryota</taxon>
        <taxon>Discoba</taxon>
        <taxon>Heterolobosea</taxon>
        <taxon>Tetramitia</taxon>
        <taxon>Eutetramitia</taxon>
        <taxon>Vahlkampfiidae</taxon>
        <taxon>Naegleria</taxon>
    </lineage>
</organism>
<name>A0A6A5C2Y4_NAEFO</name>
<keyword evidence="3 8" id="KW-0067">ATP-binding</keyword>
<dbReference type="GO" id="GO:0051082">
    <property type="term" value="F:unfolded protein binding"/>
    <property type="evidence" value="ECO:0007669"/>
    <property type="project" value="InterPro"/>
</dbReference>
<keyword evidence="4" id="KW-0809">Transit peptide</keyword>
<comment type="function">
    <text evidence="7">Implicated in mitochondrial protein import and macromolecular assembly. May facilitate the correct folding of imported proteins. May also prevent misfolding and promote the refolding and proper assembly of unfolded polypeptides generated under stress conditions in the mitochondrial matrix.</text>
</comment>
<dbReference type="VEuPathDB" id="AmoebaDB:NF0079790"/>
<dbReference type="Pfam" id="PF00118">
    <property type="entry name" value="Cpn60_TCP1"/>
    <property type="match status" value="1"/>
</dbReference>
<dbReference type="Gene3D" id="3.50.7.10">
    <property type="entry name" value="GroEL"/>
    <property type="match status" value="1"/>
</dbReference>
<dbReference type="OrthoDB" id="10248520at2759"/>
<dbReference type="PANTHER" id="PTHR11353">
    <property type="entry name" value="CHAPERONIN"/>
    <property type="match status" value="1"/>
</dbReference>
<dbReference type="EMBL" id="VFQX01000019">
    <property type="protein sequence ID" value="KAF0980230.1"/>
    <property type="molecule type" value="Genomic_DNA"/>
</dbReference>
<dbReference type="Proteomes" id="UP000444721">
    <property type="component" value="Unassembled WGS sequence"/>
</dbReference>
<dbReference type="OMA" id="EATCLIV"/>
<dbReference type="InterPro" id="IPR017998">
    <property type="entry name" value="Chaperone_TCP-1"/>
</dbReference>
<accession>A0A6A5C2Y4</accession>
<dbReference type="PRINTS" id="PR00304">
    <property type="entry name" value="TCOMPLEXTCP1"/>
</dbReference>
<dbReference type="VEuPathDB" id="AmoebaDB:NfTy_028860"/>
<sequence length="652" mass="73555">MKANNTQQTVVAGGKSGSTVILDNIEAALTIGNILRTTYGPFGRDKLFCESETGQIIISNDGATILQYLKKKIKNNRSDRNSKMSKEETIRWAFSTEPVIDLLVNISETQDAQVGDGTTSVVLFTCALLKQARKLISLGFSPHSIIQSYRLGHQFISRKLSQIELCIDLSDLSEQSVNVLGELVKIPFNSKVLKNMSFFFSQLLVDAYAKFSEIQQKKYTSNRSVQSLFTRQNILFCSIPGGSIQDSFLLNGICFKRTFYYAGYEQQQKRIENPKILILNHELELKHQKEFARIVINDPSLYHSFLESEWDLLNKKLETIVKTGCDVVLNLQTIGDIATQYFTQHGLTSIGRIDESTLRSIVKSLGGEIISSLEDLETLMSSETSVDDFSYIYGTCDLFEEKCIGEDFYCVLSGLKCVGHDERITIVLRGEENILEEAKRSLHDALCILENVVHIPVCHLGGGATELYLKTSLKQYCNQSSLSTCNEHALSIIEGLNHYASALEELVFILCDNAGLNASKVIDMLTSLHEKGETYKYYGLNLDKNAIMNLLPSAMCKIDESTQKTFIRDIPQEYKNITVLEPCSVKRNIFQSATEAACFILSIDYVVVMPPLETEKERSERLAKSYSQQQALQKQWSQHIKSEEKKQHEYFL</sequence>
<reference evidence="9 10" key="1">
    <citation type="journal article" date="2019" name="Sci. Rep.">
        <title>Nanopore sequencing improves the draft genome of the human pathogenic amoeba Naegleria fowleri.</title>
        <authorList>
            <person name="Liechti N."/>
            <person name="Schurch N."/>
            <person name="Bruggmann R."/>
            <person name="Wittwer M."/>
        </authorList>
    </citation>
    <scope>NUCLEOTIDE SEQUENCE [LARGE SCALE GENOMIC DNA]</scope>
    <source>
        <strain evidence="9 10">ATCC 30894</strain>
    </source>
</reference>
<dbReference type="RefSeq" id="XP_044564943.1">
    <property type="nucleotide sequence ID" value="XM_044704075.1"/>
</dbReference>
<evidence type="ECO:0000256" key="3">
    <source>
        <dbReference type="ARBA" id="ARBA00022840"/>
    </source>
</evidence>
<dbReference type="SUPFAM" id="SSF54849">
    <property type="entry name" value="GroEL-intermediate domain like"/>
    <property type="match status" value="1"/>
</dbReference>
<dbReference type="PROSITE" id="PS00995">
    <property type="entry name" value="TCP1_3"/>
    <property type="match status" value="1"/>
</dbReference>
<keyword evidence="10" id="KW-1185">Reference proteome</keyword>
<evidence type="ECO:0000256" key="7">
    <source>
        <dbReference type="ARBA" id="ARBA00025467"/>
    </source>
</evidence>
<dbReference type="InterPro" id="IPR027410">
    <property type="entry name" value="TCP-1-like_intermed_sf"/>
</dbReference>
<keyword evidence="2 8" id="KW-0547">Nucleotide-binding</keyword>
<evidence type="ECO:0000256" key="1">
    <source>
        <dbReference type="ARBA" id="ARBA00008020"/>
    </source>
</evidence>
<keyword evidence="6 8" id="KW-0143">Chaperone</keyword>
<gene>
    <name evidence="9" type="ORF">FDP41_013444</name>
</gene>
<evidence type="ECO:0000256" key="4">
    <source>
        <dbReference type="ARBA" id="ARBA00022946"/>
    </source>
</evidence>
<dbReference type="SUPFAM" id="SSF52029">
    <property type="entry name" value="GroEL apical domain-like"/>
    <property type="match status" value="1"/>
</dbReference>
<dbReference type="PROSITE" id="PS00750">
    <property type="entry name" value="TCP1_1"/>
    <property type="match status" value="1"/>
</dbReference>